<dbReference type="EMBL" id="FNVP01000002">
    <property type="protein sequence ID" value="SEF69717.1"/>
    <property type="molecule type" value="Genomic_DNA"/>
</dbReference>
<sequence>MKNLTEITHKLILRFYPTNTLIKMNSNYYIYKAQATKKMIKTFFKIFSLFLLFFSCYTFAQAENEVVPPYNIKTISFSQSNQNVIPIVKLGEGFQLQFDDLFGNEANYYYEITHCDYNWTPSEIPKSEYLKGFDNQRIIDYTNSFNTLQIYSHYRLSIPNQFTQLLLSGNYILKILNEGKEVIFSRKFILYEDLATVPIQVKRARTVSNLDFKHNLEFTVKSNTITFQNPLKNVKIMLLQNGQFNNAIKNIAPQYTIGNDLVYKYDTQTQFWAGNEFLYFENKDIRAANNNVARVNADNEIYGSYLYTNNARTNFPYSVTEDINGNFVVKNINAEKNEIEADYVWVYFSLSAAAFRINKDIYITGMFNNYNLIPEYKMDYNPKKGIYEKALLIKQGFTNFQYTVADSKGIIDHENAIDGNFYQTENEYSVIVYYRENKDRYDRVIGKGIANSLNIIN</sequence>
<evidence type="ECO:0000313" key="3">
    <source>
        <dbReference type="EMBL" id="SEF69717.1"/>
    </source>
</evidence>
<feature type="transmembrane region" description="Helical" evidence="1">
    <location>
        <begin position="42"/>
        <end position="60"/>
    </location>
</feature>
<accession>A0A1H5U5Z7</accession>
<keyword evidence="4" id="KW-1185">Reference proteome</keyword>
<evidence type="ECO:0000313" key="4">
    <source>
        <dbReference type="Proteomes" id="UP000236737"/>
    </source>
</evidence>
<dbReference type="InterPro" id="IPR031345">
    <property type="entry name" value="T9SS_Plug_N"/>
</dbReference>
<keyword evidence="1" id="KW-1133">Transmembrane helix</keyword>
<dbReference type="Pfam" id="PF17116">
    <property type="entry name" value="T9SS_plug_1st"/>
    <property type="match status" value="1"/>
</dbReference>
<feature type="domain" description="Type 9 secretion system plug protein N-terminal" evidence="2">
    <location>
        <begin position="72"/>
        <end position="192"/>
    </location>
</feature>
<evidence type="ECO:0000259" key="2">
    <source>
        <dbReference type="Pfam" id="PF17116"/>
    </source>
</evidence>
<keyword evidence="1" id="KW-0812">Transmembrane</keyword>
<gene>
    <name evidence="3" type="ORF">SAMN04488130_10290</name>
</gene>
<name>A0A1H5U5Z7_9FLAO</name>
<dbReference type="AlphaFoldDB" id="A0A1H5U5Z7"/>
<evidence type="ECO:0000256" key="1">
    <source>
        <dbReference type="SAM" id="Phobius"/>
    </source>
</evidence>
<protein>
    <recommendedName>
        <fullName evidence="2">Type 9 secretion system plug protein N-terminal domain-containing protein</fullName>
    </recommendedName>
</protein>
<proteinExistence type="predicted"/>
<organism evidence="3 4">
    <name type="scientific">Flavobacterium urumqiense</name>
    <dbReference type="NCBI Taxonomy" id="935224"/>
    <lineage>
        <taxon>Bacteria</taxon>
        <taxon>Pseudomonadati</taxon>
        <taxon>Bacteroidota</taxon>
        <taxon>Flavobacteriia</taxon>
        <taxon>Flavobacteriales</taxon>
        <taxon>Flavobacteriaceae</taxon>
        <taxon>Flavobacterium</taxon>
    </lineage>
</organism>
<keyword evidence="1" id="KW-0472">Membrane</keyword>
<reference evidence="4" key="1">
    <citation type="submission" date="2016-10" db="EMBL/GenBank/DDBJ databases">
        <authorList>
            <person name="Varghese N."/>
            <person name="Submissions S."/>
        </authorList>
    </citation>
    <scope>NUCLEOTIDE SEQUENCE [LARGE SCALE GENOMIC DNA]</scope>
    <source>
        <strain evidence="4">CGMCC 1.9230</strain>
    </source>
</reference>
<dbReference type="Proteomes" id="UP000236737">
    <property type="component" value="Unassembled WGS sequence"/>
</dbReference>